<dbReference type="Pfam" id="PF01784">
    <property type="entry name" value="DUF34_NIF3"/>
    <property type="match status" value="1"/>
</dbReference>
<evidence type="ECO:0000256" key="6">
    <source>
        <dbReference type="PIRSR" id="PIRSR602678-1"/>
    </source>
</evidence>
<dbReference type="PANTHER" id="PTHR13799">
    <property type="entry name" value="NGG1 INTERACTING FACTOR 3"/>
    <property type="match status" value="1"/>
</dbReference>
<sequence length="363" mass="39498">MKVGDILSFLENKAHPSLQEGYDNSGLIVGNRLDECSGVIVSLDCTEEVIEEAIENNANLVVSHHPILFGGIKSLTGANYVERTIIKAIKNGISIYAIHTNLDNVAHGVNAKIAEVIGLVNTRILSPKKGLLQKLVVYGTEEDISKMRSAIFNVGGGEIGEYSECSFHHTGTGSFKPNSNANPTIGEKNKRTEQPEYRCEILVPNYLMNACLQAAKEASSYEELAYDIVSLENINQTIGSGMLGELQEPMSTLDFLASVKSKFGCGVIRYSGAAKSIKTVALCGGSGFFLLGAAKKAKADIYITSDVKYHQFFDAENDLILADIGHYESEQFTINLLADLLKKNFPTFAVRLTSKNTNPVNYI</sequence>
<feature type="binding site" evidence="6">
    <location>
        <position position="326"/>
    </location>
    <ligand>
        <name>a divalent metal cation</name>
        <dbReference type="ChEBI" id="CHEBI:60240"/>
        <label>1</label>
    </ligand>
</feature>
<evidence type="ECO:0000256" key="1">
    <source>
        <dbReference type="ARBA" id="ARBA00006964"/>
    </source>
</evidence>
<comment type="subunit">
    <text evidence="2">Homohexamer.</text>
</comment>
<feature type="binding site" evidence="6">
    <location>
        <position position="103"/>
    </location>
    <ligand>
        <name>a divalent metal cation</name>
        <dbReference type="ChEBI" id="CHEBI:60240"/>
        <label>1</label>
    </ligand>
</feature>
<comment type="similarity">
    <text evidence="1 5">Belongs to the GTP cyclohydrolase I type 2/NIF3 family.</text>
</comment>
<dbReference type="SUPFAM" id="SSF102705">
    <property type="entry name" value="NIF3 (NGG1p interacting factor 3)-like"/>
    <property type="match status" value="1"/>
</dbReference>
<dbReference type="PIRSF" id="PIRSF037489">
    <property type="entry name" value="UCP037489_NIF3_YqfO"/>
    <property type="match status" value="1"/>
</dbReference>
<feature type="binding site" evidence="6">
    <location>
        <position position="65"/>
    </location>
    <ligand>
        <name>a divalent metal cation</name>
        <dbReference type="ChEBI" id="CHEBI:60240"/>
        <label>1</label>
    </ligand>
</feature>
<dbReference type="GO" id="GO:0005737">
    <property type="term" value="C:cytoplasm"/>
    <property type="evidence" value="ECO:0007669"/>
    <property type="project" value="TreeGrafter"/>
</dbReference>
<comment type="caution">
    <text evidence="7">The sequence shown here is derived from an EMBL/GenBank/DDBJ whole genome shotgun (WGS) entry which is preliminary data.</text>
</comment>
<dbReference type="OrthoDB" id="9792792at2"/>
<reference evidence="7 8" key="1">
    <citation type="submission" date="2019-08" db="EMBL/GenBank/DDBJ databases">
        <title>Genome of Luteibaculum oceani JCM 18817.</title>
        <authorList>
            <person name="Bowman J.P."/>
        </authorList>
    </citation>
    <scope>NUCLEOTIDE SEQUENCE [LARGE SCALE GENOMIC DNA]</scope>
    <source>
        <strain evidence="7 8">JCM 18817</strain>
    </source>
</reference>
<dbReference type="GO" id="GO:0046872">
    <property type="term" value="F:metal ion binding"/>
    <property type="evidence" value="ECO:0007669"/>
    <property type="project" value="UniProtKB-UniRule"/>
</dbReference>
<feature type="binding site" evidence="6">
    <location>
        <position position="330"/>
    </location>
    <ligand>
        <name>a divalent metal cation</name>
        <dbReference type="ChEBI" id="CHEBI:60240"/>
        <label>1</label>
    </ligand>
</feature>
<dbReference type="Gene3D" id="3.30.70.120">
    <property type="match status" value="1"/>
</dbReference>
<dbReference type="Proteomes" id="UP000321168">
    <property type="component" value="Unassembled WGS sequence"/>
</dbReference>
<proteinExistence type="inferred from homology"/>
<feature type="binding site" evidence="6">
    <location>
        <position position="64"/>
    </location>
    <ligand>
        <name>a divalent metal cation</name>
        <dbReference type="ChEBI" id="CHEBI:60240"/>
        <label>2</label>
    </ligand>
</feature>
<evidence type="ECO:0000256" key="5">
    <source>
        <dbReference type="PIRNR" id="PIRNR037489"/>
    </source>
</evidence>
<keyword evidence="8" id="KW-1185">Reference proteome</keyword>
<evidence type="ECO:0000256" key="4">
    <source>
        <dbReference type="ARBA" id="ARBA00022723"/>
    </source>
</evidence>
<dbReference type="NCBIfam" id="TIGR00486">
    <property type="entry name" value="YbgI_SA1388"/>
    <property type="match status" value="1"/>
</dbReference>
<dbReference type="RefSeq" id="WP_147014808.1">
    <property type="nucleotide sequence ID" value="NZ_VORB01000007.1"/>
</dbReference>
<dbReference type="InterPro" id="IPR002678">
    <property type="entry name" value="DUF34/NIF3"/>
</dbReference>
<dbReference type="EMBL" id="VORB01000007">
    <property type="protein sequence ID" value="TXC78386.1"/>
    <property type="molecule type" value="Genomic_DNA"/>
</dbReference>
<dbReference type="InterPro" id="IPR017221">
    <property type="entry name" value="DUF34/NIF3_bac"/>
</dbReference>
<accession>A0A5C6V1V4</accession>
<organism evidence="7 8">
    <name type="scientific">Luteibaculum oceani</name>
    <dbReference type="NCBI Taxonomy" id="1294296"/>
    <lineage>
        <taxon>Bacteria</taxon>
        <taxon>Pseudomonadati</taxon>
        <taxon>Bacteroidota</taxon>
        <taxon>Flavobacteriia</taxon>
        <taxon>Flavobacteriales</taxon>
        <taxon>Luteibaculaceae</taxon>
        <taxon>Luteibaculum</taxon>
    </lineage>
</organism>
<evidence type="ECO:0000313" key="8">
    <source>
        <dbReference type="Proteomes" id="UP000321168"/>
    </source>
</evidence>
<keyword evidence="4 5" id="KW-0479">Metal-binding</keyword>
<evidence type="ECO:0000256" key="2">
    <source>
        <dbReference type="ARBA" id="ARBA00011643"/>
    </source>
</evidence>
<protein>
    <recommendedName>
        <fullName evidence="3 5">GTP cyclohydrolase 1 type 2 homolog</fullName>
    </recommendedName>
</protein>
<dbReference type="InterPro" id="IPR015867">
    <property type="entry name" value="N-reg_PII/ATP_PRibTrfase_C"/>
</dbReference>
<dbReference type="Gene3D" id="3.40.1390.30">
    <property type="entry name" value="NIF3 (NGG1p interacting factor 3)-like"/>
    <property type="match status" value="1"/>
</dbReference>
<evidence type="ECO:0000256" key="3">
    <source>
        <dbReference type="ARBA" id="ARBA00022112"/>
    </source>
</evidence>
<dbReference type="InterPro" id="IPR036069">
    <property type="entry name" value="DUF34/NIF3_sf"/>
</dbReference>
<dbReference type="PANTHER" id="PTHR13799:SF14">
    <property type="entry name" value="GTP CYCLOHYDROLASE 1 TYPE 2 HOMOLOG"/>
    <property type="match status" value="1"/>
</dbReference>
<name>A0A5C6V1V4_9FLAO</name>
<evidence type="ECO:0000313" key="7">
    <source>
        <dbReference type="EMBL" id="TXC78386.1"/>
    </source>
</evidence>
<dbReference type="FunFam" id="3.40.1390.30:FF:000001">
    <property type="entry name" value="GTP cyclohydrolase 1 type 2"/>
    <property type="match status" value="1"/>
</dbReference>
<gene>
    <name evidence="7" type="ORF">FRX97_08635</name>
</gene>
<dbReference type="AlphaFoldDB" id="A0A5C6V1V4"/>